<evidence type="ECO:0000259" key="3">
    <source>
        <dbReference type="Pfam" id="PF15902"/>
    </source>
</evidence>
<dbReference type="PANTHER" id="PTHR12106">
    <property type="entry name" value="SORTILIN RELATED"/>
    <property type="match status" value="1"/>
</dbReference>
<dbReference type="GO" id="GO:0016020">
    <property type="term" value="C:membrane"/>
    <property type="evidence" value="ECO:0007669"/>
    <property type="project" value="TreeGrafter"/>
</dbReference>
<organism evidence="4 5">
    <name type="scientific">Thelohanellus kitauei</name>
    <name type="common">Myxosporean</name>
    <dbReference type="NCBI Taxonomy" id="669202"/>
    <lineage>
        <taxon>Eukaryota</taxon>
        <taxon>Metazoa</taxon>
        <taxon>Cnidaria</taxon>
        <taxon>Myxozoa</taxon>
        <taxon>Myxosporea</taxon>
        <taxon>Bivalvulida</taxon>
        <taxon>Platysporina</taxon>
        <taxon>Myxobolidae</taxon>
        <taxon>Thelohanellus</taxon>
    </lineage>
</organism>
<dbReference type="PANTHER" id="PTHR12106:SF27">
    <property type="entry name" value="SORTILIN-RELATED RECEPTOR"/>
    <property type="match status" value="1"/>
</dbReference>
<dbReference type="InterPro" id="IPR031777">
    <property type="entry name" value="Sortilin_C"/>
</dbReference>
<accession>A0A0C2JAC7</accession>
<gene>
    <name evidence="4" type="ORF">RF11_06577</name>
</gene>
<dbReference type="GO" id="GO:0006892">
    <property type="term" value="P:post-Golgi vesicle-mediated transport"/>
    <property type="evidence" value="ECO:0007669"/>
    <property type="project" value="TreeGrafter"/>
</dbReference>
<evidence type="ECO:0000313" key="4">
    <source>
        <dbReference type="EMBL" id="KII74784.1"/>
    </source>
</evidence>
<dbReference type="SUPFAM" id="SSF110296">
    <property type="entry name" value="Oligoxyloglucan reducing end-specific cellobiohydrolase"/>
    <property type="match status" value="1"/>
</dbReference>
<dbReference type="GO" id="GO:0005794">
    <property type="term" value="C:Golgi apparatus"/>
    <property type="evidence" value="ECO:0007669"/>
    <property type="project" value="TreeGrafter"/>
</dbReference>
<dbReference type="Pfam" id="PF15901">
    <property type="entry name" value="Sortilin_C"/>
    <property type="match status" value="1"/>
</dbReference>
<evidence type="ECO:0000256" key="1">
    <source>
        <dbReference type="ARBA" id="ARBA00022737"/>
    </source>
</evidence>
<proteinExistence type="predicted"/>
<evidence type="ECO:0000259" key="2">
    <source>
        <dbReference type="Pfam" id="PF15901"/>
    </source>
</evidence>
<keyword evidence="1" id="KW-0677">Repeat</keyword>
<dbReference type="EMBL" id="JWZT01000263">
    <property type="protein sequence ID" value="KII74784.1"/>
    <property type="molecule type" value="Genomic_DNA"/>
</dbReference>
<name>A0A0C2JAC7_THEKT</name>
<keyword evidence="4" id="KW-0675">Receptor</keyword>
<dbReference type="AlphaFoldDB" id="A0A0C2JAC7"/>
<dbReference type="Pfam" id="PF15902">
    <property type="entry name" value="Sortilin-Vps10"/>
    <property type="match status" value="1"/>
</dbReference>
<feature type="domain" description="Sortilin N-terminal" evidence="3">
    <location>
        <begin position="111"/>
        <end position="251"/>
    </location>
</feature>
<dbReference type="Proteomes" id="UP000031668">
    <property type="component" value="Unassembled WGS sequence"/>
</dbReference>
<evidence type="ECO:0000313" key="5">
    <source>
        <dbReference type="Proteomes" id="UP000031668"/>
    </source>
</evidence>
<dbReference type="InterPro" id="IPR031778">
    <property type="entry name" value="Sortilin_N"/>
</dbReference>
<reference evidence="4 5" key="1">
    <citation type="journal article" date="2014" name="Genome Biol. Evol.">
        <title>The genome of the myxosporean Thelohanellus kitauei shows adaptations to nutrient acquisition within its fish host.</title>
        <authorList>
            <person name="Yang Y."/>
            <person name="Xiong J."/>
            <person name="Zhou Z."/>
            <person name="Huo F."/>
            <person name="Miao W."/>
            <person name="Ran C."/>
            <person name="Liu Y."/>
            <person name="Zhang J."/>
            <person name="Feng J."/>
            <person name="Wang M."/>
            <person name="Wang M."/>
            <person name="Wang L."/>
            <person name="Yao B."/>
        </authorList>
    </citation>
    <scope>NUCLEOTIDE SEQUENCE [LARGE SCALE GENOMIC DNA]</scope>
    <source>
        <strain evidence="4">Wuqing</strain>
    </source>
</reference>
<comment type="caution">
    <text evidence="4">The sequence shown here is derived from an EMBL/GenBank/DDBJ whole genome shotgun (WGS) entry which is preliminary data.</text>
</comment>
<dbReference type="OrthoDB" id="443634at2759"/>
<keyword evidence="5" id="KW-1185">Reference proteome</keyword>
<protein>
    <submittedName>
        <fullName evidence="4">VPS10 domain-containing receptor SorCS1</fullName>
    </submittedName>
</protein>
<feature type="domain" description="Sortilin C-terminal" evidence="2">
    <location>
        <begin position="266"/>
        <end position="352"/>
    </location>
</feature>
<dbReference type="InterPro" id="IPR050310">
    <property type="entry name" value="VPS10-sortilin"/>
</dbReference>
<sequence>MSNNYSEIFQTHANYNHFILSQSSLIIKYKKLQNQNAENLELKWNLMIWDFGKKRQFLEQFNDIHGNYYIVATDFSGLTCLFNSYDKSEYFITVVCDLAQVNKHICPILIHPKLPGVILANFKNGFMQSPTYISKNNGKKFEIIQYDSNQRDCRNGFCDIKLNLPCRVLNKYHFPKEWIIFATGMFIKNEQFSMFVTFDGGQIWKSVPSSDSTVRTLNDGGIIANVDKLTNNLFYSFDEGKTYHNMSINKEDEVILGAFSFGITKNLRLMVLGRDAIESTLIITNIDFKSLLKRSCERHDYTLWSLTRSSGNCYQGQETVYWKKNITSMCFENPTYSSNIKNTCPCYLEDFQW</sequence>